<evidence type="ECO:0000313" key="2">
    <source>
        <dbReference type="Proteomes" id="UP000313359"/>
    </source>
</evidence>
<dbReference type="Proteomes" id="UP000313359">
    <property type="component" value="Unassembled WGS sequence"/>
</dbReference>
<name>A0A5C2SC21_9APHY</name>
<keyword evidence="2" id="KW-1185">Reference proteome</keyword>
<proteinExistence type="predicted"/>
<sequence>MYICTHPRVSYLVIILRHYDLSRPVHHSPSLPRCECRSPVISRLSPVRLPLVPLSLMLALAIYHDGMKVYVRRCYSVLEVYWIRGALLRETRSTSPEAARFQLTVTVARGQHESSISSLFPSHHLPVGRPPAFVHHPHIRPRHGRRSSLAPGCCAHCDCLLQHCHDIWPSRPRGLQHPPRLCRRSSRNHVPHRYCIASSSSGHIGSCSLSGRRLL</sequence>
<evidence type="ECO:0000313" key="1">
    <source>
        <dbReference type="EMBL" id="RPD60659.1"/>
    </source>
</evidence>
<organism evidence="1 2">
    <name type="scientific">Lentinus tigrinus ALCF2SS1-6</name>
    <dbReference type="NCBI Taxonomy" id="1328759"/>
    <lineage>
        <taxon>Eukaryota</taxon>
        <taxon>Fungi</taxon>
        <taxon>Dikarya</taxon>
        <taxon>Basidiomycota</taxon>
        <taxon>Agaricomycotina</taxon>
        <taxon>Agaricomycetes</taxon>
        <taxon>Polyporales</taxon>
        <taxon>Polyporaceae</taxon>
        <taxon>Lentinus</taxon>
    </lineage>
</organism>
<gene>
    <name evidence="1" type="ORF">L227DRAFT_94201</name>
</gene>
<dbReference type="EMBL" id="ML122265">
    <property type="protein sequence ID" value="RPD60659.1"/>
    <property type="molecule type" value="Genomic_DNA"/>
</dbReference>
<protein>
    <submittedName>
        <fullName evidence="1">Uncharacterized protein</fullName>
    </submittedName>
</protein>
<reference evidence="1" key="1">
    <citation type="journal article" date="2018" name="Genome Biol. Evol.">
        <title>Genomics and development of Lentinus tigrinus, a white-rot wood-decaying mushroom with dimorphic fruiting bodies.</title>
        <authorList>
            <person name="Wu B."/>
            <person name="Xu Z."/>
            <person name="Knudson A."/>
            <person name="Carlson A."/>
            <person name="Chen N."/>
            <person name="Kovaka S."/>
            <person name="LaButti K."/>
            <person name="Lipzen A."/>
            <person name="Pennachio C."/>
            <person name="Riley R."/>
            <person name="Schakwitz W."/>
            <person name="Umezawa K."/>
            <person name="Ohm R.A."/>
            <person name="Grigoriev I.V."/>
            <person name="Nagy L.G."/>
            <person name="Gibbons J."/>
            <person name="Hibbett D."/>
        </authorList>
    </citation>
    <scope>NUCLEOTIDE SEQUENCE [LARGE SCALE GENOMIC DNA]</scope>
    <source>
        <strain evidence="1">ALCF2SS1-6</strain>
    </source>
</reference>
<dbReference type="AlphaFoldDB" id="A0A5C2SC21"/>
<accession>A0A5C2SC21</accession>